<name>L1JM48_GUITC</name>
<dbReference type="EMBL" id="JH992982">
    <property type="protein sequence ID" value="EKX49269.1"/>
    <property type="molecule type" value="Genomic_DNA"/>
</dbReference>
<dbReference type="Gene3D" id="3.30.40.10">
    <property type="entry name" value="Zinc/RING finger domain, C3HC4 (zinc finger)"/>
    <property type="match status" value="1"/>
</dbReference>
<dbReference type="AlphaFoldDB" id="L1JM48"/>
<evidence type="ECO:0000256" key="1">
    <source>
        <dbReference type="PROSITE-ProRule" id="PRU00175"/>
    </source>
</evidence>
<gene>
    <name evidence="4" type="ORF">GUITHDRAFT_162124</name>
</gene>
<evidence type="ECO:0000256" key="2">
    <source>
        <dbReference type="SAM" id="MobiDB-lite"/>
    </source>
</evidence>
<dbReference type="GeneID" id="17305936"/>
<feature type="compositionally biased region" description="Basic and acidic residues" evidence="2">
    <location>
        <begin position="147"/>
        <end position="158"/>
    </location>
</feature>
<feature type="region of interest" description="Disordered" evidence="2">
    <location>
        <begin position="147"/>
        <end position="186"/>
    </location>
</feature>
<dbReference type="Pfam" id="PF13920">
    <property type="entry name" value="zf-C3HC4_3"/>
    <property type="match status" value="1"/>
</dbReference>
<organism evidence="4">
    <name type="scientific">Guillardia theta (strain CCMP2712)</name>
    <name type="common">Cryptophyte</name>
    <dbReference type="NCBI Taxonomy" id="905079"/>
    <lineage>
        <taxon>Eukaryota</taxon>
        <taxon>Cryptophyceae</taxon>
        <taxon>Pyrenomonadales</taxon>
        <taxon>Geminigeraceae</taxon>
        <taxon>Guillardia</taxon>
    </lineage>
</organism>
<dbReference type="SUPFAM" id="SSF57850">
    <property type="entry name" value="RING/U-box"/>
    <property type="match status" value="1"/>
</dbReference>
<dbReference type="PROSITE" id="PS50089">
    <property type="entry name" value="ZF_RING_2"/>
    <property type="match status" value="1"/>
</dbReference>
<evidence type="ECO:0000313" key="5">
    <source>
        <dbReference type="EnsemblProtists" id="EKX49269"/>
    </source>
</evidence>
<feature type="compositionally biased region" description="Acidic residues" evidence="2">
    <location>
        <begin position="317"/>
        <end position="332"/>
    </location>
</feature>
<reference evidence="4 6" key="1">
    <citation type="journal article" date="2012" name="Nature">
        <title>Algal genomes reveal evolutionary mosaicism and the fate of nucleomorphs.</title>
        <authorList>
            <consortium name="DOE Joint Genome Institute"/>
            <person name="Curtis B.A."/>
            <person name="Tanifuji G."/>
            <person name="Burki F."/>
            <person name="Gruber A."/>
            <person name="Irimia M."/>
            <person name="Maruyama S."/>
            <person name="Arias M.C."/>
            <person name="Ball S.G."/>
            <person name="Gile G.H."/>
            <person name="Hirakawa Y."/>
            <person name="Hopkins J.F."/>
            <person name="Kuo A."/>
            <person name="Rensing S.A."/>
            <person name="Schmutz J."/>
            <person name="Symeonidi A."/>
            <person name="Elias M."/>
            <person name="Eveleigh R.J."/>
            <person name="Herman E.K."/>
            <person name="Klute M.J."/>
            <person name="Nakayama T."/>
            <person name="Obornik M."/>
            <person name="Reyes-Prieto A."/>
            <person name="Armbrust E.V."/>
            <person name="Aves S.J."/>
            <person name="Beiko R.G."/>
            <person name="Coutinho P."/>
            <person name="Dacks J.B."/>
            <person name="Durnford D.G."/>
            <person name="Fast N.M."/>
            <person name="Green B.R."/>
            <person name="Grisdale C.J."/>
            <person name="Hempel F."/>
            <person name="Henrissat B."/>
            <person name="Hoppner M.P."/>
            <person name="Ishida K."/>
            <person name="Kim E."/>
            <person name="Koreny L."/>
            <person name="Kroth P.G."/>
            <person name="Liu Y."/>
            <person name="Malik S.B."/>
            <person name="Maier U.G."/>
            <person name="McRose D."/>
            <person name="Mock T."/>
            <person name="Neilson J.A."/>
            <person name="Onodera N.T."/>
            <person name="Poole A.M."/>
            <person name="Pritham E.J."/>
            <person name="Richards T.A."/>
            <person name="Rocap G."/>
            <person name="Roy S.W."/>
            <person name="Sarai C."/>
            <person name="Schaack S."/>
            <person name="Shirato S."/>
            <person name="Slamovits C.H."/>
            <person name="Spencer D.F."/>
            <person name="Suzuki S."/>
            <person name="Worden A.Z."/>
            <person name="Zauner S."/>
            <person name="Barry K."/>
            <person name="Bell C."/>
            <person name="Bharti A.K."/>
            <person name="Crow J.A."/>
            <person name="Grimwood J."/>
            <person name="Kramer R."/>
            <person name="Lindquist E."/>
            <person name="Lucas S."/>
            <person name="Salamov A."/>
            <person name="McFadden G.I."/>
            <person name="Lane C.E."/>
            <person name="Keeling P.J."/>
            <person name="Gray M.W."/>
            <person name="Grigoriev I.V."/>
            <person name="Archibald J.M."/>
        </authorList>
    </citation>
    <scope>NUCLEOTIDE SEQUENCE</scope>
    <source>
        <strain evidence="4 6">CCMP2712</strain>
    </source>
</reference>
<evidence type="ECO:0000259" key="3">
    <source>
        <dbReference type="PROSITE" id="PS50089"/>
    </source>
</evidence>
<keyword evidence="1" id="KW-0862">Zinc</keyword>
<keyword evidence="1" id="KW-0863">Zinc-finger</keyword>
<dbReference type="RefSeq" id="XP_005836249.1">
    <property type="nucleotide sequence ID" value="XM_005836192.1"/>
</dbReference>
<reference evidence="5" key="3">
    <citation type="submission" date="2015-06" db="UniProtKB">
        <authorList>
            <consortium name="EnsemblProtists"/>
        </authorList>
    </citation>
    <scope>IDENTIFICATION</scope>
</reference>
<dbReference type="EnsemblProtists" id="EKX49269">
    <property type="protein sequence ID" value="EKX49269"/>
    <property type="gene ID" value="GUITHDRAFT_162124"/>
</dbReference>
<dbReference type="PANTHER" id="PTHR23327">
    <property type="entry name" value="RING FINGER PROTEIN 127"/>
    <property type="match status" value="1"/>
</dbReference>
<dbReference type="HOGENOM" id="CLU_617446_0_0_1"/>
<evidence type="ECO:0000313" key="4">
    <source>
        <dbReference type="EMBL" id="EKX49269.1"/>
    </source>
</evidence>
<feature type="region of interest" description="Disordered" evidence="2">
    <location>
        <begin position="231"/>
        <end position="354"/>
    </location>
</feature>
<dbReference type="PaxDb" id="55529-EKX49269"/>
<feature type="compositionally biased region" description="Basic and acidic residues" evidence="2">
    <location>
        <begin position="251"/>
        <end position="261"/>
    </location>
</feature>
<proteinExistence type="predicted"/>
<accession>L1JM48</accession>
<dbReference type="GO" id="GO:0008270">
    <property type="term" value="F:zinc ion binding"/>
    <property type="evidence" value="ECO:0007669"/>
    <property type="project" value="UniProtKB-KW"/>
</dbReference>
<feature type="compositionally biased region" description="Polar residues" evidence="2">
    <location>
        <begin position="272"/>
        <end position="289"/>
    </location>
</feature>
<dbReference type="KEGG" id="gtt:GUITHDRAFT_162124"/>
<reference evidence="6" key="2">
    <citation type="submission" date="2012-11" db="EMBL/GenBank/DDBJ databases">
        <authorList>
            <person name="Kuo A."/>
            <person name="Curtis B.A."/>
            <person name="Tanifuji G."/>
            <person name="Burki F."/>
            <person name="Gruber A."/>
            <person name="Irimia M."/>
            <person name="Maruyama S."/>
            <person name="Arias M.C."/>
            <person name="Ball S.G."/>
            <person name="Gile G.H."/>
            <person name="Hirakawa Y."/>
            <person name="Hopkins J.F."/>
            <person name="Rensing S.A."/>
            <person name="Schmutz J."/>
            <person name="Symeonidi A."/>
            <person name="Elias M."/>
            <person name="Eveleigh R.J."/>
            <person name="Herman E.K."/>
            <person name="Klute M.J."/>
            <person name="Nakayama T."/>
            <person name="Obornik M."/>
            <person name="Reyes-Prieto A."/>
            <person name="Armbrust E.V."/>
            <person name="Aves S.J."/>
            <person name="Beiko R.G."/>
            <person name="Coutinho P."/>
            <person name="Dacks J.B."/>
            <person name="Durnford D.G."/>
            <person name="Fast N.M."/>
            <person name="Green B.R."/>
            <person name="Grisdale C."/>
            <person name="Hempe F."/>
            <person name="Henrissat B."/>
            <person name="Hoppner M.P."/>
            <person name="Ishida K.-I."/>
            <person name="Kim E."/>
            <person name="Koreny L."/>
            <person name="Kroth P.G."/>
            <person name="Liu Y."/>
            <person name="Malik S.-B."/>
            <person name="Maier U.G."/>
            <person name="McRose D."/>
            <person name="Mock T."/>
            <person name="Neilson J.A."/>
            <person name="Onodera N.T."/>
            <person name="Poole A.M."/>
            <person name="Pritham E.J."/>
            <person name="Richards T.A."/>
            <person name="Rocap G."/>
            <person name="Roy S.W."/>
            <person name="Sarai C."/>
            <person name="Schaack S."/>
            <person name="Shirato S."/>
            <person name="Slamovits C.H."/>
            <person name="Spencer D.F."/>
            <person name="Suzuki S."/>
            <person name="Worden A.Z."/>
            <person name="Zauner S."/>
            <person name="Barry K."/>
            <person name="Bell C."/>
            <person name="Bharti A.K."/>
            <person name="Crow J.A."/>
            <person name="Grimwood J."/>
            <person name="Kramer R."/>
            <person name="Lindquist E."/>
            <person name="Lucas S."/>
            <person name="Salamov A."/>
            <person name="McFadden G.I."/>
            <person name="Lane C.E."/>
            <person name="Keeling P.J."/>
            <person name="Gray M.W."/>
            <person name="Grigoriev I.V."/>
            <person name="Archibald J.M."/>
        </authorList>
    </citation>
    <scope>NUCLEOTIDE SEQUENCE</scope>
    <source>
        <strain evidence="6">CCMP2712</strain>
    </source>
</reference>
<feature type="compositionally biased region" description="Polar residues" evidence="2">
    <location>
        <begin position="342"/>
        <end position="352"/>
    </location>
</feature>
<dbReference type="Proteomes" id="UP000011087">
    <property type="component" value="Unassembled WGS sequence"/>
</dbReference>
<keyword evidence="1" id="KW-0479">Metal-binding</keyword>
<feature type="domain" description="RING-type" evidence="3">
    <location>
        <begin position="372"/>
        <end position="411"/>
    </location>
</feature>
<dbReference type="InterPro" id="IPR001841">
    <property type="entry name" value="Znf_RING"/>
</dbReference>
<evidence type="ECO:0000313" key="6">
    <source>
        <dbReference type="Proteomes" id="UP000011087"/>
    </source>
</evidence>
<keyword evidence="6" id="KW-1185">Reference proteome</keyword>
<feature type="compositionally biased region" description="Acidic residues" evidence="2">
    <location>
        <begin position="231"/>
        <end position="244"/>
    </location>
</feature>
<dbReference type="SMART" id="SM00184">
    <property type="entry name" value="RING"/>
    <property type="match status" value="1"/>
</dbReference>
<sequence length="444" mass="49852">MGGLNSKDQSLLANDKRGIRGLVDDVETANKLAPCFRKDDCQLYFASLNTKFGLNDANYKELARVGVKRVMVDGSDAVPGGNFKPLTYKQFVKVFRRMQAEADVALQAQMALRGWVEPDRATAQRILMEDGRIVSYDEAQEKGAIKDHEAHEAHRRSEQSAQDHAAGSRHLDQETEQAARASTRQERLRMMQNANSNFEDAVGEFDMEQTHDDVENAQFEDTQFEDCQGLDMEEEEEEEEEEEVPASRRQRTGEEDNKEDTINGARGDFNLNKENQGPSSFVSHRGSNWKQDDEGDEGERDRSCTCSGNSECRASEDADEDADQPDQSEEGSADANPDAAGQENNANNSDQDQPLALTESRMCKIQKSEYECMICLQMTSSGISLPCLHGPFCEGCLSLWSRHNRTCPACRRKTGYDDGDCWVHLEEPNLDDIVEGLYAFIRKI</sequence>
<protein>
    <recommendedName>
        <fullName evidence="3">RING-type domain-containing protein</fullName>
    </recommendedName>
</protein>
<dbReference type="InterPro" id="IPR013083">
    <property type="entry name" value="Znf_RING/FYVE/PHD"/>
</dbReference>